<geneLocation type="plasmid" evidence="1 2">
    <name>pIKMIN-B501</name>
</geneLocation>
<evidence type="ECO:0000313" key="2">
    <source>
        <dbReference type="Proteomes" id="UP000516705"/>
    </source>
</evidence>
<gene>
    <name evidence="1" type="ORF">HRE60_10135</name>
</gene>
<accession>A0A7L6WMT9</accession>
<dbReference type="Proteomes" id="UP000516705">
    <property type="component" value="Plasmid pIKMIN-B501"/>
</dbReference>
<dbReference type="InterPro" id="IPR027624">
    <property type="entry name" value="TOMM_cyclo_SagD"/>
</dbReference>
<evidence type="ECO:0000313" key="1">
    <source>
        <dbReference type="EMBL" id="QMI52033.1"/>
    </source>
</evidence>
<dbReference type="Pfam" id="PF02624">
    <property type="entry name" value="YcaO"/>
    <property type="match status" value="1"/>
</dbReference>
<dbReference type="InterPro" id="IPR003776">
    <property type="entry name" value="YcaO-like_dom"/>
</dbReference>
<name>A0A7L6WMT9_STRSL</name>
<dbReference type="PANTHER" id="PTHR37809:SF1">
    <property type="entry name" value="RIBOSOMAL PROTEIN S12 METHYLTHIOTRANSFERASE ACCESSORY FACTOR YCAO"/>
    <property type="match status" value="1"/>
</dbReference>
<dbReference type="RefSeq" id="WP_181671411.1">
    <property type="nucleotide sequence ID" value="NZ_CP054154.1"/>
</dbReference>
<dbReference type="AlphaFoldDB" id="A0A7L6WMT9"/>
<proteinExistence type="predicted"/>
<dbReference type="PROSITE" id="PS51664">
    <property type="entry name" value="YCAO"/>
    <property type="match status" value="1"/>
</dbReference>
<dbReference type="EMBL" id="CP054154">
    <property type="protein sequence ID" value="QMI52033.1"/>
    <property type="molecule type" value="Genomic_DNA"/>
</dbReference>
<dbReference type="Gene3D" id="3.30.40.250">
    <property type="match status" value="1"/>
</dbReference>
<organism evidence="1 2">
    <name type="scientific">Streptococcus salivarius</name>
    <dbReference type="NCBI Taxonomy" id="1304"/>
    <lineage>
        <taxon>Bacteria</taxon>
        <taxon>Bacillati</taxon>
        <taxon>Bacillota</taxon>
        <taxon>Bacilli</taxon>
        <taxon>Lactobacillales</taxon>
        <taxon>Streptococcaceae</taxon>
        <taxon>Streptococcus</taxon>
    </lineage>
</organism>
<sequence>MNMNLITNDSFFHKKYLESLEEGRKYAILVVDHLFFFKKEEGFLEDFLYTVSLYNRTKTKNVLVSMFSTNYQNSELEIEKAKHLMDRLVFKKGQIGVLYLENQALSYVCIKKKRTSQTKSKMELGTLLDKVTIGESDGFREKTVSELSKYAQGFLDKTVAYRKFFDLDSDYFPGVGIEYAVTDKYTECGYGRSASFHDSTNIALLEAIERYSSLFYPYQNKDIYAKFSDLDNAIHPKNFILPSSEKNPFMQYHDNLEIYWTEAESLRDKKTVLVPEQLAVYGDSFFRDKKKQHRFIYDSSNGVSLGGSFEEAVLYGLLELIERDNFLTTWYGRIPINEVRLESLGLSEDTLNTVHRAQRDGFDVKVYDISMELGVPSFWALVRSLKGHKMYSYTAAGSNPIPHKAAESALLEALVGIKIHDNINAEFGTTVPTEVIEMEDHVNYYSSDQHKGAYDFLQDSHVTDLSTENYIKAFNTKTYLKKLINKVLKEYEDIYVVNLTSKEMEKLGIYTVKVIVPGLLPMTFGVQNERISEPRINRERSRRGLEEVKQISCYPHPFP</sequence>
<dbReference type="NCBIfam" id="TIGR03604">
    <property type="entry name" value="TOMM_cyclo_SagD"/>
    <property type="match status" value="1"/>
</dbReference>
<protein>
    <submittedName>
        <fullName evidence="1">YcaO-like family protein</fullName>
    </submittedName>
</protein>
<dbReference type="Gene3D" id="3.30.1330.230">
    <property type="match status" value="1"/>
</dbReference>
<dbReference type="Gene3D" id="3.30.160.660">
    <property type="match status" value="1"/>
</dbReference>
<keyword evidence="1" id="KW-0614">Plasmid</keyword>
<reference evidence="1 2" key="1">
    <citation type="journal article" date="2020" name="Microbiol. Resour. Announc.">
        <title>Complete Genome Sequence of Streptococcus salivarius DB-B5, a Novel Probiotic Candidate Isolated from the Supragingival Plaque of a Healthy Female Subject.</title>
        <authorList>
            <person name="Fields F.R."/>
            <person name="Li X."/>
            <person name="Navarre W.W."/>
            <person name="Naito M."/>
        </authorList>
    </citation>
    <scope>NUCLEOTIDE SEQUENCE [LARGE SCALE GENOMIC DNA]</scope>
    <source>
        <strain evidence="1 2">DB-B5</strain>
        <plasmid evidence="1 2">pIKMIN-B501</plasmid>
    </source>
</reference>
<dbReference type="PANTHER" id="PTHR37809">
    <property type="entry name" value="RIBOSOMAL PROTEIN S12 METHYLTHIOTRANSFERASE ACCESSORY FACTOR YCAO"/>
    <property type="match status" value="1"/>
</dbReference>